<dbReference type="GO" id="GO:0045944">
    <property type="term" value="P:positive regulation of transcription by RNA polymerase II"/>
    <property type="evidence" value="ECO:0007669"/>
    <property type="project" value="TreeGrafter"/>
</dbReference>
<dbReference type="PANTHER" id="PTHR12706">
    <property type="entry name" value="STRAWBERRY NOTCH-RELATED"/>
    <property type="match status" value="1"/>
</dbReference>
<comment type="subunit">
    <text evidence="5">Interacts with TAL1; this interaction inhibits TAL1 occupancy of the DCSTAMP promoter, leading to the activation of the DCSTAMP promoter by the transcription factor MITF.</text>
</comment>
<dbReference type="InterPro" id="IPR026741">
    <property type="entry name" value="SNO"/>
</dbReference>
<dbReference type="GO" id="GO:0030316">
    <property type="term" value="P:osteoclast differentiation"/>
    <property type="evidence" value="ECO:0007669"/>
    <property type="project" value="TreeGrafter"/>
</dbReference>
<evidence type="ECO:0000313" key="9">
    <source>
        <dbReference type="Ensembl" id="ENSUAMP00000011051.1"/>
    </source>
</evidence>
<dbReference type="InterPro" id="IPR027417">
    <property type="entry name" value="P-loop_NTPase"/>
</dbReference>
<evidence type="ECO:0000256" key="5">
    <source>
        <dbReference type="ARBA" id="ARBA00063805"/>
    </source>
</evidence>
<gene>
    <name evidence="9" type="primary">SBNO2</name>
</gene>
<dbReference type="GO" id="GO:0050727">
    <property type="term" value="P:regulation of inflammatory response"/>
    <property type="evidence" value="ECO:0007669"/>
    <property type="project" value="TreeGrafter"/>
</dbReference>
<dbReference type="FunFam" id="3.40.50.300:FF:000342">
    <property type="entry name" value="Protein strawberry notch homolog 2"/>
    <property type="match status" value="1"/>
</dbReference>
<keyword evidence="3" id="KW-0804">Transcription</keyword>
<evidence type="ECO:0000256" key="2">
    <source>
        <dbReference type="ARBA" id="ARBA00023015"/>
    </source>
</evidence>
<dbReference type="GO" id="GO:0045892">
    <property type="term" value="P:negative regulation of DNA-templated transcription"/>
    <property type="evidence" value="ECO:0007669"/>
    <property type="project" value="TreeGrafter"/>
</dbReference>
<sequence>MSQLQFWLHFAALNKDSAYLDDLSNASIFSSSVDSLSDIADTPDFLPADSLSQVPTIWDVSTGPSAHDKLLLPSGPWTGLEDPVSSLSSTPLLVSYQAQSQPEEDDDAEEDEGEELGHTETYADYVPSKCDSVLPTWHKTGDTTEDAMKSKPPPSSLSRVLWVCPPPFLSKIGKQHPDRVVETSTLSSVPPPDITYTLALPASDSGVLSALQLEAITYACQQHEVVLPSGQRAGFLIGDGAGVGKGRTVAGIILENYLRGRKKSLWFSVSNDLKYDAERDLRDIDALGIAVHALSKIKYGDNTTSEGVLFATYSALIGESQAGGQHRTRIRQILEWCGEAFDGVIVFDECHKAKNASSTKMGKAVLDLQNKLPLARVVYASATGASEPRNMIYMSRLGIWGDGTPFRTFEEFLHAIEKRGVGAMEIVAMDMKVSGMYIARQLSFSGVTFRIEEIPLAPAFERVYNRAALLWAEALGVFQQAADWIGLESRKSLWGQFWSAHQRFFKYLCVAAKVHRLVELAREELARDKCVVIGLQSTGEARTREVLDEKDGQLDCFVSAAEGVFLSLIQKHFPSTKRKRERGAGSKRKRRPRGRGAKAPRLACEASGVIRISDDSSTESDAGLDSDFHSSPESVLDDDVVILDAIGLPADDRGLLCPLQRDPHGPGVLERVERLKQDLLAKVRVLGRELPVNTLDELIDQLGGPERVAEVSSLGMQALRPPGGYSESPPSTVRWAWGGEDPRPGILCPAHRLAQLAEDSPPSAMNARLPVPQPSSAPTFPTHPHVPLGL</sequence>
<keyword evidence="10" id="KW-1185">Reference proteome</keyword>
<evidence type="ECO:0000256" key="6">
    <source>
        <dbReference type="ARBA" id="ARBA00073423"/>
    </source>
</evidence>
<dbReference type="GO" id="GO:0031490">
    <property type="term" value="F:chromatin DNA binding"/>
    <property type="evidence" value="ECO:0007669"/>
    <property type="project" value="TreeGrafter"/>
</dbReference>
<evidence type="ECO:0000256" key="3">
    <source>
        <dbReference type="ARBA" id="ARBA00023163"/>
    </source>
</evidence>
<feature type="domain" description="Strawberry notch AAA" evidence="8">
    <location>
        <begin position="175"/>
        <end position="466"/>
    </location>
</feature>
<proteinExistence type="inferred from homology"/>
<dbReference type="Gene3D" id="3.40.50.300">
    <property type="entry name" value="P-loop containing nucleotide triphosphate hydrolases"/>
    <property type="match status" value="1"/>
</dbReference>
<evidence type="ECO:0000256" key="7">
    <source>
        <dbReference type="SAM" id="MobiDB-lite"/>
    </source>
</evidence>
<organism evidence="9 10">
    <name type="scientific">Ursus americanus</name>
    <name type="common">American black bear</name>
    <name type="synonym">Euarctos americanus</name>
    <dbReference type="NCBI Taxonomy" id="9643"/>
    <lineage>
        <taxon>Eukaryota</taxon>
        <taxon>Metazoa</taxon>
        <taxon>Chordata</taxon>
        <taxon>Craniata</taxon>
        <taxon>Vertebrata</taxon>
        <taxon>Euteleostomi</taxon>
        <taxon>Mammalia</taxon>
        <taxon>Eutheria</taxon>
        <taxon>Laurasiatheria</taxon>
        <taxon>Carnivora</taxon>
        <taxon>Caniformia</taxon>
        <taxon>Ursidae</taxon>
        <taxon>Ursus</taxon>
    </lineage>
</organism>
<reference evidence="10" key="1">
    <citation type="submission" date="2016-06" db="EMBL/GenBank/DDBJ databases">
        <title>De novo assembly and RNA-Seq shows season-dependent expression and editing in black bear kidneys.</title>
        <authorList>
            <person name="Korstanje R."/>
            <person name="Srivastava A."/>
            <person name="Sarsani V.K."/>
            <person name="Sheehan S.M."/>
            <person name="Seger R.L."/>
            <person name="Barter M.E."/>
            <person name="Lindqvist C."/>
            <person name="Brody L.C."/>
            <person name="Mullikin J.C."/>
        </authorList>
    </citation>
    <scope>NUCLEOTIDE SEQUENCE [LARGE SCALE GENOMIC DNA]</scope>
</reference>
<name>A0A452QYU1_URSAM</name>
<dbReference type="InterPro" id="IPR039187">
    <property type="entry name" value="SNO_AAA"/>
</dbReference>
<protein>
    <recommendedName>
        <fullName evidence="6">Protein strawberry notch homolog 2</fullName>
    </recommendedName>
</protein>
<reference evidence="9" key="2">
    <citation type="submission" date="2025-08" db="UniProtKB">
        <authorList>
            <consortium name="Ensembl"/>
        </authorList>
    </citation>
    <scope>IDENTIFICATION</scope>
</reference>
<evidence type="ECO:0000313" key="10">
    <source>
        <dbReference type="Proteomes" id="UP000291022"/>
    </source>
</evidence>
<dbReference type="AlphaFoldDB" id="A0A452QYU1"/>
<feature type="compositionally biased region" description="Acidic residues" evidence="7">
    <location>
        <begin position="102"/>
        <end position="114"/>
    </location>
</feature>
<reference evidence="9" key="3">
    <citation type="submission" date="2025-09" db="UniProtKB">
        <authorList>
            <consortium name="Ensembl"/>
        </authorList>
    </citation>
    <scope>IDENTIFICATION</scope>
</reference>
<dbReference type="GO" id="GO:0002281">
    <property type="term" value="P:macrophage activation involved in immune response"/>
    <property type="evidence" value="ECO:0007669"/>
    <property type="project" value="TreeGrafter"/>
</dbReference>
<feature type="compositionally biased region" description="Basic residues" evidence="7">
    <location>
        <begin position="575"/>
        <end position="598"/>
    </location>
</feature>
<dbReference type="Pfam" id="PF13872">
    <property type="entry name" value="AAA_34"/>
    <property type="match status" value="1"/>
</dbReference>
<feature type="region of interest" description="Disordered" evidence="7">
    <location>
        <begin position="759"/>
        <end position="790"/>
    </location>
</feature>
<feature type="region of interest" description="Disordered" evidence="7">
    <location>
        <begin position="575"/>
        <end position="599"/>
    </location>
</feature>
<dbReference type="PANTHER" id="PTHR12706:SF5">
    <property type="entry name" value="PROTEIN STRAWBERRY NOTCH HOMOLOG 2"/>
    <property type="match status" value="1"/>
</dbReference>
<dbReference type="SUPFAM" id="SSF52540">
    <property type="entry name" value="P-loop containing nucleoside triphosphate hydrolases"/>
    <property type="match status" value="1"/>
</dbReference>
<evidence type="ECO:0000259" key="8">
    <source>
        <dbReference type="Pfam" id="PF13872"/>
    </source>
</evidence>
<dbReference type="GO" id="GO:0042393">
    <property type="term" value="F:histone binding"/>
    <property type="evidence" value="ECO:0007669"/>
    <property type="project" value="TreeGrafter"/>
</dbReference>
<evidence type="ECO:0000256" key="4">
    <source>
        <dbReference type="ARBA" id="ARBA00055221"/>
    </source>
</evidence>
<feature type="region of interest" description="Disordered" evidence="7">
    <location>
        <begin position="95"/>
        <end position="122"/>
    </location>
</feature>
<dbReference type="Ensembl" id="ENSUAMT00000012424.1">
    <property type="protein sequence ID" value="ENSUAMP00000011051.1"/>
    <property type="gene ID" value="ENSUAMG00000006568.1"/>
</dbReference>
<dbReference type="GO" id="GO:0071354">
    <property type="term" value="P:cellular response to interleukin-6"/>
    <property type="evidence" value="ECO:0007669"/>
    <property type="project" value="UniProtKB-ARBA"/>
</dbReference>
<dbReference type="GeneTree" id="ENSGT00940000159946"/>
<comment type="function">
    <text evidence="4">Acts as a transcriptional coregulator, that can have both coactivator and corepressor functions. Inhibits the DCSTAMP-repressive activity of TAL1, hence enhancing the access of the transcription factor MITF to the DC-STAMP promoter in osteoclast. Plays a role in bone homeostasis; required as a positive regulator in TNFSF11//RANKL-mediated osteoclast fusion via a DCSTAMP-dependent pathway. May also be required in the regulation of osteoblast differentiation. Involved in the transcriptional corepression of NF-kappaB in macrophages. Plays a role as a regulator in the pro-inflammatory cascade.</text>
</comment>
<comment type="similarity">
    <text evidence="1">Belongs to the SBNO family.</text>
</comment>
<evidence type="ECO:0000256" key="1">
    <source>
        <dbReference type="ARBA" id="ARBA00006992"/>
    </source>
</evidence>
<dbReference type="Proteomes" id="UP000291022">
    <property type="component" value="Unassembled WGS sequence"/>
</dbReference>
<accession>A0A452QYU1</accession>
<keyword evidence="2" id="KW-0805">Transcription regulation</keyword>
<dbReference type="GO" id="GO:0005634">
    <property type="term" value="C:nucleus"/>
    <property type="evidence" value="ECO:0007669"/>
    <property type="project" value="TreeGrafter"/>
</dbReference>